<dbReference type="PANTHER" id="PTHR36617">
    <property type="entry name" value="PROTEIN, PUTATIVE-RELATED"/>
    <property type="match status" value="1"/>
</dbReference>
<dbReference type="AlphaFoldDB" id="A0A438JZX5"/>
<reference evidence="1 2" key="1">
    <citation type="journal article" date="2018" name="PLoS Genet.">
        <title>Population sequencing reveals clonal diversity and ancestral inbreeding in the grapevine cultivar Chardonnay.</title>
        <authorList>
            <person name="Roach M.J."/>
            <person name="Johnson D.L."/>
            <person name="Bohlmann J."/>
            <person name="van Vuuren H.J."/>
            <person name="Jones S.J."/>
            <person name="Pretorius I.S."/>
            <person name="Schmidt S.A."/>
            <person name="Borneman A.R."/>
        </authorList>
    </citation>
    <scope>NUCLEOTIDE SEQUENCE [LARGE SCALE GENOMIC DNA]</scope>
    <source>
        <strain evidence="2">cv. Chardonnay</strain>
        <tissue evidence="1">Leaf</tissue>
    </source>
</reference>
<dbReference type="Proteomes" id="UP000288805">
    <property type="component" value="Unassembled WGS sequence"/>
</dbReference>
<comment type="caution">
    <text evidence="1">The sequence shown here is derived from an EMBL/GenBank/DDBJ whole genome shotgun (WGS) entry which is preliminary data.</text>
</comment>
<dbReference type="EMBL" id="QGNW01000021">
    <property type="protein sequence ID" value="RVX14505.1"/>
    <property type="molecule type" value="Genomic_DNA"/>
</dbReference>
<sequence>MGEEERKANGSGDMFMRMIVYEGRSPRSRSHFIIGNGKKGVKFWKDRWCENLALEEDFPSLFSIVPAKDSWVVEEWKQVMERDWWSPHFSKQFHNWELKGVTVFFQKLHTSSVRRDEDDRIGWKEPKCSKLFVKSFYDSLVQGRRKPFPTRA</sequence>
<evidence type="ECO:0000313" key="1">
    <source>
        <dbReference type="EMBL" id="RVX14505.1"/>
    </source>
</evidence>
<gene>
    <name evidence="1" type="ORF">CK203_017104</name>
</gene>
<evidence type="ECO:0000313" key="2">
    <source>
        <dbReference type="Proteomes" id="UP000288805"/>
    </source>
</evidence>
<evidence type="ECO:0008006" key="3">
    <source>
        <dbReference type="Google" id="ProtNLM"/>
    </source>
</evidence>
<dbReference type="PANTHER" id="PTHR36617:SF15">
    <property type="entry name" value="REVERSE TRANSCRIPTASE ZINC-BINDING DOMAIN-CONTAINING PROTEIN"/>
    <property type="match status" value="1"/>
</dbReference>
<organism evidence="1 2">
    <name type="scientific">Vitis vinifera</name>
    <name type="common">Grape</name>
    <dbReference type="NCBI Taxonomy" id="29760"/>
    <lineage>
        <taxon>Eukaryota</taxon>
        <taxon>Viridiplantae</taxon>
        <taxon>Streptophyta</taxon>
        <taxon>Embryophyta</taxon>
        <taxon>Tracheophyta</taxon>
        <taxon>Spermatophyta</taxon>
        <taxon>Magnoliopsida</taxon>
        <taxon>eudicotyledons</taxon>
        <taxon>Gunneridae</taxon>
        <taxon>Pentapetalae</taxon>
        <taxon>rosids</taxon>
        <taxon>Vitales</taxon>
        <taxon>Vitaceae</taxon>
        <taxon>Viteae</taxon>
        <taxon>Vitis</taxon>
    </lineage>
</organism>
<protein>
    <recommendedName>
        <fullName evidence="3">Reverse transcriptase zinc-binding domain-containing protein</fullName>
    </recommendedName>
</protein>
<proteinExistence type="predicted"/>
<name>A0A438JZX5_VITVI</name>
<accession>A0A438JZX5</accession>